<evidence type="ECO:0000256" key="1">
    <source>
        <dbReference type="SAM" id="MobiDB-lite"/>
    </source>
</evidence>
<protein>
    <submittedName>
        <fullName evidence="2">Enterochelin esterase-like enzyme</fullName>
    </submittedName>
</protein>
<dbReference type="Proteomes" id="UP000006055">
    <property type="component" value="Chromosome"/>
</dbReference>
<dbReference type="AlphaFoldDB" id="I4CBW9"/>
<dbReference type="EMBL" id="CP003360">
    <property type="protein sequence ID" value="AFM27060.1"/>
    <property type="molecule type" value="Genomic_DNA"/>
</dbReference>
<gene>
    <name evidence="2" type="ordered locus">Desti_4428</name>
</gene>
<dbReference type="PANTHER" id="PTHR48098">
    <property type="entry name" value="ENTEROCHELIN ESTERASE-RELATED"/>
    <property type="match status" value="1"/>
</dbReference>
<dbReference type="eggNOG" id="COG2382">
    <property type="taxonomic scope" value="Bacteria"/>
</dbReference>
<reference evidence="3" key="1">
    <citation type="submission" date="2012-06" db="EMBL/GenBank/DDBJ databases">
        <title>Complete sequence of chromosome of Desulfomonile tiedjei DSM 6799.</title>
        <authorList>
            <person name="Lucas S."/>
            <person name="Copeland A."/>
            <person name="Lapidus A."/>
            <person name="Glavina del Rio T."/>
            <person name="Dalin E."/>
            <person name="Tice H."/>
            <person name="Bruce D."/>
            <person name="Goodwin L."/>
            <person name="Pitluck S."/>
            <person name="Peters L."/>
            <person name="Ovchinnikova G."/>
            <person name="Zeytun A."/>
            <person name="Lu M."/>
            <person name="Kyrpides N."/>
            <person name="Mavromatis K."/>
            <person name="Ivanova N."/>
            <person name="Brettin T."/>
            <person name="Detter J.C."/>
            <person name="Han C."/>
            <person name="Larimer F."/>
            <person name="Land M."/>
            <person name="Hauser L."/>
            <person name="Markowitz V."/>
            <person name="Cheng J.-F."/>
            <person name="Hugenholtz P."/>
            <person name="Woyke T."/>
            <person name="Wu D."/>
            <person name="Spring S."/>
            <person name="Schroeder M."/>
            <person name="Brambilla E."/>
            <person name="Klenk H.-P."/>
            <person name="Eisen J.A."/>
        </authorList>
    </citation>
    <scope>NUCLEOTIDE SEQUENCE [LARGE SCALE GENOMIC DNA]</scope>
    <source>
        <strain evidence="3">ATCC 49306 / DSM 6799 / DCB-1</strain>
    </source>
</reference>
<dbReference type="InterPro" id="IPR000801">
    <property type="entry name" value="Esterase-like"/>
</dbReference>
<dbReference type="PROSITE" id="PS51257">
    <property type="entry name" value="PROKAR_LIPOPROTEIN"/>
    <property type="match status" value="1"/>
</dbReference>
<feature type="region of interest" description="Disordered" evidence="1">
    <location>
        <begin position="38"/>
        <end position="67"/>
    </location>
</feature>
<accession>I4CBW9</accession>
<dbReference type="Pfam" id="PF00756">
    <property type="entry name" value="Esterase"/>
    <property type="match status" value="1"/>
</dbReference>
<dbReference type="KEGG" id="dti:Desti_4428"/>
<dbReference type="STRING" id="706587.Desti_4428"/>
<organism evidence="2 3">
    <name type="scientific">Desulfomonile tiedjei (strain ATCC 49306 / DSM 6799 / DCB-1)</name>
    <dbReference type="NCBI Taxonomy" id="706587"/>
    <lineage>
        <taxon>Bacteria</taxon>
        <taxon>Pseudomonadati</taxon>
        <taxon>Thermodesulfobacteriota</taxon>
        <taxon>Desulfomonilia</taxon>
        <taxon>Desulfomonilales</taxon>
        <taxon>Desulfomonilaceae</taxon>
        <taxon>Desulfomonile</taxon>
    </lineage>
</organism>
<dbReference type="SUPFAM" id="SSF53474">
    <property type="entry name" value="alpha/beta-Hydrolases"/>
    <property type="match status" value="1"/>
</dbReference>
<dbReference type="InterPro" id="IPR050583">
    <property type="entry name" value="Mycobacterial_A85_antigen"/>
</dbReference>
<keyword evidence="3" id="KW-1185">Reference proteome</keyword>
<evidence type="ECO:0000313" key="3">
    <source>
        <dbReference type="Proteomes" id="UP000006055"/>
    </source>
</evidence>
<dbReference type="HOGENOM" id="CLU_764464_0_0_7"/>
<proteinExistence type="predicted"/>
<dbReference type="GO" id="GO:0016747">
    <property type="term" value="F:acyltransferase activity, transferring groups other than amino-acyl groups"/>
    <property type="evidence" value="ECO:0007669"/>
    <property type="project" value="TreeGrafter"/>
</dbReference>
<dbReference type="PANTHER" id="PTHR48098:SF1">
    <property type="entry name" value="DIACYLGLYCEROL ACYLTRANSFERASE_MYCOLYLTRANSFERASE AG85A"/>
    <property type="match status" value="1"/>
</dbReference>
<name>I4CBW9_DESTA</name>
<dbReference type="Gene3D" id="3.40.50.1820">
    <property type="entry name" value="alpha/beta hydrolase"/>
    <property type="match status" value="1"/>
</dbReference>
<dbReference type="InterPro" id="IPR029058">
    <property type="entry name" value="AB_hydrolase_fold"/>
</dbReference>
<dbReference type="RefSeq" id="WP_014812175.1">
    <property type="nucleotide sequence ID" value="NC_018025.1"/>
</dbReference>
<dbReference type="OrthoDB" id="5508323at2"/>
<evidence type="ECO:0000313" key="2">
    <source>
        <dbReference type="EMBL" id="AFM27060.1"/>
    </source>
</evidence>
<sequence>MIQTHLRNKASFLTARVLIVVAILAMIALGACSSQEKAAPVSESRQVQSEIEKPKPAPAPAEPQKTVEPEIDRKIDDIKTEPASTADGVAVTEKIQGYKTPAEYFILQSKRIPSNVTAVSLPLDYFEHPDKSYPLVIVFGGATECALAPKQGSLAWLHYYKTDDAVVALAGKSLETAHFRGLVTPAHLKDFNLKLRAKPYQGVILACPASPPLARLTGPEIPEYEAFVMAELIPALKKHYRVKPELIGVDGVSMGGSRSMYYGFKYPEVFSSIGSVQGAFGPYMDIYRDLVTWNAEHLKHRQIQLVTSDKDVMAASVQKLHQLLVSKRIPHAYLILSGPHDYIFNQGPGAISLLTFHDQVLR</sequence>